<dbReference type="Proteomes" id="UP000000845">
    <property type="component" value="Chromosome"/>
</dbReference>
<dbReference type="GO" id="GO:0006865">
    <property type="term" value="P:amino acid transport"/>
    <property type="evidence" value="ECO:0007669"/>
    <property type="project" value="UniProtKB-KW"/>
</dbReference>
<gene>
    <name evidence="10" type="ordered locus">Sterm_2123</name>
</gene>
<dbReference type="InterPro" id="IPR050086">
    <property type="entry name" value="MetN_ABC_transporter-like"/>
</dbReference>
<dbReference type="Gene3D" id="3.30.70.260">
    <property type="match status" value="1"/>
</dbReference>
<name>D1AK61_SEBTE</name>
<keyword evidence="6" id="KW-1278">Translocase</keyword>
<evidence type="ECO:0000313" key="11">
    <source>
        <dbReference type="Proteomes" id="UP000000845"/>
    </source>
</evidence>
<dbReference type="EMBL" id="CP001739">
    <property type="protein sequence ID" value="ACZ08977.1"/>
    <property type="molecule type" value="Genomic_DNA"/>
</dbReference>
<dbReference type="RefSeq" id="WP_012861571.1">
    <property type="nucleotide sequence ID" value="NC_013517.1"/>
</dbReference>
<dbReference type="STRING" id="526218.Sterm_2123"/>
<evidence type="ECO:0000259" key="9">
    <source>
        <dbReference type="PROSITE" id="PS50893"/>
    </source>
</evidence>
<evidence type="ECO:0000256" key="1">
    <source>
        <dbReference type="ARBA" id="ARBA00005417"/>
    </source>
</evidence>
<dbReference type="SMART" id="SM00930">
    <property type="entry name" value="NIL"/>
    <property type="match status" value="1"/>
</dbReference>
<keyword evidence="4" id="KW-0547">Nucleotide-binding</keyword>
<dbReference type="CDD" id="cd03258">
    <property type="entry name" value="ABC_MetN_methionine_transporter"/>
    <property type="match status" value="1"/>
</dbReference>
<reference evidence="10 11" key="2">
    <citation type="journal article" date="2010" name="Stand. Genomic Sci.">
        <title>Complete genome sequence of Sebaldella termitidis type strain (NCTC 11300).</title>
        <authorList>
            <person name="Harmon-Smith M."/>
            <person name="Celia L."/>
            <person name="Chertkov O."/>
            <person name="Lapidus A."/>
            <person name="Copeland A."/>
            <person name="Glavina Del Rio T."/>
            <person name="Nolan M."/>
            <person name="Lucas S."/>
            <person name="Tice H."/>
            <person name="Cheng J.F."/>
            <person name="Han C."/>
            <person name="Detter J.C."/>
            <person name="Bruce D."/>
            <person name="Goodwin L."/>
            <person name="Pitluck S."/>
            <person name="Pati A."/>
            <person name="Liolios K."/>
            <person name="Ivanova N."/>
            <person name="Mavromatis K."/>
            <person name="Mikhailova N."/>
            <person name="Chen A."/>
            <person name="Palaniappan K."/>
            <person name="Land M."/>
            <person name="Hauser L."/>
            <person name="Chang Y.J."/>
            <person name="Jeffries C.D."/>
            <person name="Brettin T."/>
            <person name="Goker M."/>
            <person name="Beck B."/>
            <person name="Bristow J."/>
            <person name="Eisen J.A."/>
            <person name="Markowitz V."/>
            <person name="Hugenholtz P."/>
            <person name="Kyrpides N.C."/>
            <person name="Klenk H.P."/>
            <person name="Chen F."/>
        </authorList>
    </citation>
    <scope>NUCLEOTIDE SEQUENCE [LARGE SCALE GENOMIC DNA]</scope>
    <source>
        <strain evidence="11">ATCC 33386 / NCTC 11300</strain>
    </source>
</reference>
<keyword evidence="5" id="KW-0067">ATP-binding</keyword>
<dbReference type="InterPro" id="IPR003593">
    <property type="entry name" value="AAA+_ATPase"/>
</dbReference>
<dbReference type="HOGENOM" id="CLU_000604_1_3_0"/>
<keyword evidence="11" id="KW-1185">Reference proteome</keyword>
<dbReference type="InterPro" id="IPR045865">
    <property type="entry name" value="ACT-like_dom_sf"/>
</dbReference>
<dbReference type="InterPro" id="IPR017871">
    <property type="entry name" value="ABC_transporter-like_CS"/>
</dbReference>
<evidence type="ECO:0000256" key="7">
    <source>
        <dbReference type="ARBA" id="ARBA00022970"/>
    </source>
</evidence>
<dbReference type="Pfam" id="PF09383">
    <property type="entry name" value="NIL"/>
    <property type="match status" value="1"/>
</dbReference>
<dbReference type="PROSITE" id="PS00211">
    <property type="entry name" value="ABC_TRANSPORTER_1"/>
    <property type="match status" value="1"/>
</dbReference>
<evidence type="ECO:0000256" key="6">
    <source>
        <dbReference type="ARBA" id="ARBA00022967"/>
    </source>
</evidence>
<evidence type="ECO:0000256" key="8">
    <source>
        <dbReference type="ARBA" id="ARBA00023136"/>
    </source>
</evidence>
<dbReference type="Pfam" id="PF00005">
    <property type="entry name" value="ABC_tran"/>
    <property type="match status" value="1"/>
</dbReference>
<evidence type="ECO:0000256" key="2">
    <source>
        <dbReference type="ARBA" id="ARBA00022448"/>
    </source>
</evidence>
<dbReference type="InterPro" id="IPR018449">
    <property type="entry name" value="NIL_domain"/>
</dbReference>
<keyword evidence="2" id="KW-0813">Transport</keyword>
<dbReference type="PROSITE" id="PS50893">
    <property type="entry name" value="ABC_TRANSPORTER_2"/>
    <property type="match status" value="1"/>
</dbReference>
<feature type="domain" description="ABC transporter" evidence="9">
    <location>
        <begin position="5"/>
        <end position="244"/>
    </location>
</feature>
<accession>D1AK61</accession>
<keyword evidence="7" id="KW-0029">Amino-acid transport</keyword>
<dbReference type="eggNOG" id="COG1135">
    <property type="taxonomic scope" value="Bacteria"/>
</dbReference>
<dbReference type="InterPro" id="IPR041701">
    <property type="entry name" value="MetN_ABC"/>
</dbReference>
<proteinExistence type="inferred from homology"/>
<keyword evidence="3" id="KW-1003">Cell membrane</keyword>
<evidence type="ECO:0000256" key="4">
    <source>
        <dbReference type="ARBA" id="ARBA00022741"/>
    </source>
</evidence>
<sequence length="337" mass="37989">MAKHIEVKNLTKIYTNVDKEFKAVDDISLSINKNDIYGIMGLSGAGKSTFIRMLNRLEEPSSGEIYVNGENIVELPKKRLLEYRRKTGMIFQHFNLLSSRDVKGNVAFALELAGWPKNKIEPRVDELLELVGLEDKRNVYPSQLSGGQKQRVAIARALANYPEILLSDEATSALDPRTTVSILELLKNIQKKLGLTIVLITHQMEVIRKVCNRTAILSDGKLIEEGSTKEIFLNPKNELTREFVSHIAPETENKKEKMKITGKQMLKLNFQGEQAEKPYISDMVKKYGLDVNILGGTIDELADDKVGHLLVEILGSDTDRNSAINWLKENKIEVEEV</sequence>
<dbReference type="SUPFAM" id="SSF55021">
    <property type="entry name" value="ACT-like"/>
    <property type="match status" value="1"/>
</dbReference>
<dbReference type="GO" id="GO:0005524">
    <property type="term" value="F:ATP binding"/>
    <property type="evidence" value="ECO:0007669"/>
    <property type="project" value="UniProtKB-KW"/>
</dbReference>
<dbReference type="PANTHER" id="PTHR43166:SF30">
    <property type="entry name" value="METHIONINE IMPORT ATP-BINDING PROTEIN METN"/>
    <property type="match status" value="1"/>
</dbReference>
<dbReference type="FunFam" id="3.40.50.300:FF:000056">
    <property type="entry name" value="Cell division ATP-binding protein FtsE"/>
    <property type="match status" value="1"/>
</dbReference>
<organism evidence="10 11">
    <name type="scientific">Sebaldella termitidis (strain ATCC 33386 / NCTC 11300)</name>
    <dbReference type="NCBI Taxonomy" id="526218"/>
    <lineage>
        <taxon>Bacteria</taxon>
        <taxon>Fusobacteriati</taxon>
        <taxon>Fusobacteriota</taxon>
        <taxon>Fusobacteriia</taxon>
        <taxon>Fusobacteriales</taxon>
        <taxon>Leptotrichiaceae</taxon>
        <taxon>Sebaldella</taxon>
    </lineage>
</organism>
<dbReference type="GO" id="GO:0016887">
    <property type="term" value="F:ATP hydrolysis activity"/>
    <property type="evidence" value="ECO:0007669"/>
    <property type="project" value="InterPro"/>
</dbReference>
<evidence type="ECO:0000256" key="3">
    <source>
        <dbReference type="ARBA" id="ARBA00022475"/>
    </source>
</evidence>
<dbReference type="PANTHER" id="PTHR43166">
    <property type="entry name" value="AMINO ACID IMPORT ATP-BINDING PROTEIN"/>
    <property type="match status" value="1"/>
</dbReference>
<dbReference type="SMART" id="SM00382">
    <property type="entry name" value="AAA"/>
    <property type="match status" value="1"/>
</dbReference>
<comment type="similarity">
    <text evidence="1">Belongs to the ABC transporter superfamily.</text>
</comment>
<evidence type="ECO:0000313" key="10">
    <source>
        <dbReference type="EMBL" id="ACZ08977.1"/>
    </source>
</evidence>
<reference evidence="11" key="1">
    <citation type="submission" date="2009-09" db="EMBL/GenBank/DDBJ databases">
        <title>The complete chromosome of Sebaldella termitidis ATCC 33386.</title>
        <authorList>
            <consortium name="US DOE Joint Genome Institute (JGI-PGF)"/>
            <person name="Lucas S."/>
            <person name="Copeland A."/>
            <person name="Lapidus A."/>
            <person name="Glavina del Rio T."/>
            <person name="Dalin E."/>
            <person name="Tice H."/>
            <person name="Bruce D."/>
            <person name="Goodwin L."/>
            <person name="Pitluck S."/>
            <person name="Kyrpides N."/>
            <person name="Mavromatis K."/>
            <person name="Ivanova N."/>
            <person name="Mikhailova N."/>
            <person name="Sims D."/>
            <person name="Meincke L."/>
            <person name="Brettin T."/>
            <person name="Detter J.C."/>
            <person name="Han C."/>
            <person name="Larimer F."/>
            <person name="Land M."/>
            <person name="Hauser L."/>
            <person name="Markowitz V."/>
            <person name="Cheng J.F."/>
            <person name="Hugenholtz P."/>
            <person name="Woyke T."/>
            <person name="Wu D."/>
            <person name="Eisen J.A."/>
        </authorList>
    </citation>
    <scope>NUCLEOTIDE SEQUENCE [LARGE SCALE GENOMIC DNA]</scope>
    <source>
        <strain evidence="11">ATCC 33386 / NCTC 11300</strain>
    </source>
</reference>
<dbReference type="AlphaFoldDB" id="D1AK61"/>
<dbReference type="SUPFAM" id="SSF52540">
    <property type="entry name" value="P-loop containing nucleoside triphosphate hydrolases"/>
    <property type="match status" value="1"/>
</dbReference>
<keyword evidence="8" id="KW-0472">Membrane</keyword>
<evidence type="ECO:0000256" key="5">
    <source>
        <dbReference type="ARBA" id="ARBA00022840"/>
    </source>
</evidence>
<dbReference type="GO" id="GO:0005886">
    <property type="term" value="C:plasma membrane"/>
    <property type="evidence" value="ECO:0007669"/>
    <property type="project" value="UniProtKB-ARBA"/>
</dbReference>
<dbReference type="KEGG" id="str:Sterm_2123"/>
<protein>
    <submittedName>
        <fullName evidence="10">ABC transporter related protein</fullName>
    </submittedName>
</protein>
<dbReference type="Gene3D" id="3.40.50.300">
    <property type="entry name" value="P-loop containing nucleotide triphosphate hydrolases"/>
    <property type="match status" value="1"/>
</dbReference>
<dbReference type="InterPro" id="IPR003439">
    <property type="entry name" value="ABC_transporter-like_ATP-bd"/>
</dbReference>
<dbReference type="InterPro" id="IPR027417">
    <property type="entry name" value="P-loop_NTPase"/>
</dbReference>